<proteinExistence type="predicted"/>
<keyword evidence="1" id="KW-0812">Transmembrane</keyword>
<keyword evidence="1" id="KW-1133">Transmembrane helix</keyword>
<reference evidence="2 3" key="1">
    <citation type="submission" date="2014-03" db="EMBL/GenBank/DDBJ databases">
        <authorList>
            <person name="Churilla B.M."/>
            <person name="Abrahim M.R."/>
            <person name="Burke K.A."/>
            <person name="Yu V.J."/>
            <person name="Adkins N.L."/>
            <person name="Cohen K.L."/>
            <person name="Colicchio M.A."/>
            <person name="Fasoranti T.O."/>
            <person name="Genkil J.S."/>
            <person name="Kramer Z.J."/>
            <person name="Prout A.K."/>
            <person name="Schafer C.E."/>
            <person name="Schwarz A.G."/>
            <person name="Tish M."/>
            <person name="Vispute N."/>
            <person name="Wilkes K.E."/>
            <person name="Williams C.R."/>
            <person name="Xiao X."/>
            <person name="Yoder B.A."/>
            <person name="Lapin J.S."/>
            <person name="Ott C.T."/>
            <person name="Walburn T.D."/>
            <person name="Bradley K.W."/>
            <person name="Clarke D.Q."/>
            <person name="Lewis M.F."/>
            <person name="Barker L.P."/>
            <person name="Bailey C."/>
            <person name="Asai D.J."/>
            <person name="Bowman C.A."/>
            <person name="Russell D.A."/>
            <person name="Pope W.H."/>
            <person name="Jacobs-Sera D."/>
            <person name="Hendrix R.W."/>
            <person name="Hatfull G.F."/>
        </authorList>
    </citation>
    <scope>NUCLEOTIDE SEQUENCE [LARGE SCALE GENOMIC DNA]</scope>
</reference>
<accession>A0A068CDR4</accession>
<evidence type="ECO:0000313" key="3">
    <source>
        <dbReference type="Proteomes" id="UP000027390"/>
    </source>
</evidence>
<evidence type="ECO:0000313" key="2">
    <source>
        <dbReference type="EMBL" id="AID18163.1"/>
    </source>
</evidence>
<dbReference type="Proteomes" id="UP000027390">
    <property type="component" value="Segment"/>
</dbReference>
<name>A0A068CDR4_9CAUD</name>
<protein>
    <submittedName>
        <fullName evidence="2">Uncharacterized protein</fullName>
    </submittedName>
</protein>
<organism evidence="2 3">
    <name type="scientific">Mycobacterium phage Willis</name>
    <dbReference type="NCBI Taxonomy" id="1486404"/>
    <lineage>
        <taxon>Viruses</taxon>
        <taxon>Duplodnaviria</taxon>
        <taxon>Heunggongvirae</taxon>
        <taxon>Uroviricota</taxon>
        <taxon>Caudoviricetes</taxon>
        <taxon>Ceeclamvirinae</taxon>
        <taxon>Bixzunavirus</taxon>
        <taxon>Bixzunavirus Bxz1</taxon>
    </lineage>
</organism>
<sequence length="162" mass="18193">MFRRKSDGTYALSARFWTYAVIAALIIVWIGIRTQRTANLQEEQAKSTTAFAEATNRCLNQVIDVLTTRVGYNDQIAELDRRWSVLDARRQAIWDQLVFDLAQANNSDGLNKQALDRFLTSNAQLKDEIGAIRSEQAKLGERREEVQYPDCAAALAADGPGK</sequence>
<keyword evidence="1" id="KW-0472">Membrane</keyword>
<evidence type="ECO:0000256" key="1">
    <source>
        <dbReference type="SAM" id="Phobius"/>
    </source>
</evidence>
<gene>
    <name evidence="2" type="primary">83</name>
    <name evidence="2" type="ORF">PBI_WILLIS_83</name>
</gene>
<dbReference type="EMBL" id="KJ595575">
    <property type="protein sequence ID" value="AID18163.1"/>
    <property type="molecule type" value="Genomic_DNA"/>
</dbReference>
<feature type="transmembrane region" description="Helical" evidence="1">
    <location>
        <begin position="12"/>
        <end position="32"/>
    </location>
</feature>